<organism evidence="1 2">
    <name type="scientific">Pandoraea iniqua</name>
    <dbReference type="NCBI Taxonomy" id="2508288"/>
    <lineage>
        <taxon>Bacteria</taxon>
        <taxon>Pseudomonadati</taxon>
        <taxon>Pseudomonadota</taxon>
        <taxon>Betaproteobacteria</taxon>
        <taxon>Burkholderiales</taxon>
        <taxon>Burkholderiaceae</taxon>
        <taxon>Pandoraea</taxon>
    </lineage>
</organism>
<keyword evidence="2" id="KW-1185">Reference proteome</keyword>
<gene>
    <name evidence="1" type="ORF">PIN31115_00638</name>
</gene>
<dbReference type="RefSeq" id="WP_150682833.1">
    <property type="nucleotide sequence ID" value="NZ_CABPSI010000001.1"/>
</dbReference>
<proteinExistence type="predicted"/>
<dbReference type="AlphaFoldDB" id="A0A5E4S839"/>
<reference evidence="1 2" key="1">
    <citation type="submission" date="2019-08" db="EMBL/GenBank/DDBJ databases">
        <authorList>
            <person name="Peeters C."/>
        </authorList>
    </citation>
    <scope>NUCLEOTIDE SEQUENCE [LARGE SCALE GENOMIC DNA]</scope>
    <source>
        <strain evidence="1 2">LMG 31115</strain>
    </source>
</reference>
<name>A0A5E4S839_9BURK</name>
<dbReference type="Proteomes" id="UP000333828">
    <property type="component" value="Unassembled WGS sequence"/>
</dbReference>
<accession>A0A5E4S839</accession>
<sequence>MKRCIVCPSESGFKLLKAWLPTEIADSSRFFVSTGVWRTVPIAQGAVFHEKAPTLLIQNAYTVDDTWVMDQQGSAESMLSLAGSPSRYEVRMAAPTLEVMLFQTAEMMDAVFGGKVTDVLRLLGYYDPQRAIREAGTTVDEIIERMSPTTIDLLRATPTAQDILDGITTLDAKYAAWEYAEL</sequence>
<evidence type="ECO:0000313" key="2">
    <source>
        <dbReference type="Proteomes" id="UP000333828"/>
    </source>
</evidence>
<evidence type="ECO:0000313" key="1">
    <source>
        <dbReference type="EMBL" id="VVD71750.1"/>
    </source>
</evidence>
<protein>
    <submittedName>
        <fullName evidence="1">Uncharacterized protein</fullName>
    </submittedName>
</protein>
<dbReference type="EMBL" id="CABPSI010000001">
    <property type="protein sequence ID" value="VVD71750.1"/>
    <property type="molecule type" value="Genomic_DNA"/>
</dbReference>